<dbReference type="GO" id="GO:0005524">
    <property type="term" value="F:ATP binding"/>
    <property type="evidence" value="ECO:0007669"/>
    <property type="project" value="InterPro"/>
</dbReference>
<feature type="compositionally biased region" description="Polar residues" evidence="7">
    <location>
        <begin position="18"/>
        <end position="50"/>
    </location>
</feature>
<evidence type="ECO:0000256" key="3">
    <source>
        <dbReference type="ARBA" id="ARBA00022771"/>
    </source>
</evidence>
<dbReference type="FunFam" id="3.40.50.10810:FF:000114">
    <property type="entry name" value="DNA repair protein rad8"/>
    <property type="match status" value="1"/>
</dbReference>
<feature type="region of interest" description="Disordered" evidence="7">
    <location>
        <begin position="803"/>
        <end position="827"/>
    </location>
</feature>
<name>R7YH21_CONA1</name>
<evidence type="ECO:0000259" key="8">
    <source>
        <dbReference type="PROSITE" id="PS51192"/>
    </source>
</evidence>
<evidence type="ECO:0000256" key="1">
    <source>
        <dbReference type="ARBA" id="ARBA00022723"/>
    </source>
</evidence>
<dbReference type="InterPro" id="IPR038718">
    <property type="entry name" value="SNF2-like_sf"/>
</dbReference>
<feature type="compositionally biased region" description="Low complexity" evidence="7">
    <location>
        <begin position="74"/>
        <end position="85"/>
    </location>
</feature>
<keyword evidence="1" id="KW-0479">Metal-binding</keyword>
<feature type="region of interest" description="Disordered" evidence="7">
    <location>
        <begin position="1139"/>
        <end position="1181"/>
    </location>
</feature>
<dbReference type="EMBL" id="JH767554">
    <property type="protein sequence ID" value="EON60956.1"/>
    <property type="molecule type" value="Genomic_DNA"/>
</dbReference>
<dbReference type="OMA" id="RCLIFSN"/>
<dbReference type="InterPro" id="IPR027417">
    <property type="entry name" value="P-loop_NTPase"/>
</dbReference>
<dbReference type="Gene3D" id="3.40.50.10810">
    <property type="entry name" value="Tandem AAA-ATPase domain"/>
    <property type="match status" value="1"/>
</dbReference>
<feature type="compositionally biased region" description="Basic and acidic residues" evidence="7">
    <location>
        <begin position="867"/>
        <end position="876"/>
    </location>
</feature>
<dbReference type="Gene3D" id="3.40.50.300">
    <property type="entry name" value="P-loop containing nucleotide triphosphate hydrolases"/>
    <property type="match status" value="1"/>
</dbReference>
<dbReference type="InterPro" id="IPR000330">
    <property type="entry name" value="SNF2_N"/>
</dbReference>
<keyword evidence="4" id="KW-0378">Hydrolase</keyword>
<reference evidence="11" key="1">
    <citation type="submission" date="2012-06" db="EMBL/GenBank/DDBJ databases">
        <title>The genome sequence of Coniosporium apollinis CBS 100218.</title>
        <authorList>
            <consortium name="The Broad Institute Genome Sequencing Platform"/>
            <person name="Cuomo C."/>
            <person name="Gorbushina A."/>
            <person name="Noack S."/>
            <person name="Walker B."/>
            <person name="Young S.K."/>
            <person name="Zeng Q."/>
            <person name="Gargeya S."/>
            <person name="Fitzgerald M."/>
            <person name="Haas B."/>
            <person name="Abouelleil A."/>
            <person name="Alvarado L."/>
            <person name="Arachchi H.M."/>
            <person name="Berlin A.M."/>
            <person name="Chapman S.B."/>
            <person name="Goldberg J."/>
            <person name="Griggs A."/>
            <person name="Gujja S."/>
            <person name="Hansen M."/>
            <person name="Howarth C."/>
            <person name="Imamovic A."/>
            <person name="Larimer J."/>
            <person name="McCowan C."/>
            <person name="Montmayeur A."/>
            <person name="Murphy C."/>
            <person name="Neiman D."/>
            <person name="Pearson M."/>
            <person name="Priest M."/>
            <person name="Roberts A."/>
            <person name="Saif S."/>
            <person name="Shea T."/>
            <person name="Sisk P."/>
            <person name="Sykes S."/>
            <person name="Wortman J."/>
            <person name="Nusbaum C."/>
            <person name="Birren B."/>
        </authorList>
    </citation>
    <scope>NUCLEOTIDE SEQUENCE [LARGE SCALE GENOMIC DNA]</scope>
    <source>
        <strain evidence="11">CBS 100218</strain>
    </source>
</reference>
<protein>
    <recommendedName>
        <fullName evidence="12">Adenosinetriphosphatase</fullName>
    </recommendedName>
</protein>
<evidence type="ECO:0000256" key="6">
    <source>
        <dbReference type="ARBA" id="ARBA00022840"/>
    </source>
</evidence>
<dbReference type="STRING" id="1168221.R7YH21"/>
<dbReference type="Proteomes" id="UP000016924">
    <property type="component" value="Unassembled WGS sequence"/>
</dbReference>
<keyword evidence="2" id="KW-0547">Nucleotide-binding</keyword>
<dbReference type="InterPro" id="IPR001650">
    <property type="entry name" value="Helicase_C-like"/>
</dbReference>
<dbReference type="InterPro" id="IPR014001">
    <property type="entry name" value="Helicase_ATP-bd"/>
</dbReference>
<evidence type="ECO:0000256" key="7">
    <source>
        <dbReference type="SAM" id="MobiDB-lite"/>
    </source>
</evidence>
<keyword evidence="5" id="KW-0862">Zinc</keyword>
<dbReference type="Pfam" id="PF00176">
    <property type="entry name" value="SNF2-rel_dom"/>
    <property type="match status" value="1"/>
</dbReference>
<sequence length="1204" mass="134899">MERPALVLGSPLPETPPKRQTASRLLAQFGSQRSPTSVTQLRRSSTNMTLPTHGLRDRPPISYAISDGSDESRSPSVSSVFTSPEKAQVIDSQSSEDEADTMEEKERAVAGGRTLRPTSVLSATSRALGTATHRASRNSSASIKKGSKKTNKILISDTLLPSKTTAGHKVETARQRIRTDIAAGTKIKQERFLIAKKNYFLPLLPTQNYVQKLVNSREGVEPQVVPYEALEHQPKGVIATMKPYQLSGLSFLLYLHENGMSGMLGDEMGLGKTLQTLSLFQYLKERKHVTSSAESRPFLVVCPLSVLSSWMAEARKWTPGLKVLRFHGPVSERKHLKKVASGQEDRYGNTLDRTKKRTTSSKPVMDFVETDIAAGGYDLIVTTYETFQAEQGWFKTAFVWRYVVLDEGHKIKNNMTDISRALQGLQAEYRLILTGTPLQNNLLELWAILHWMYPQVFSEQSAELFKSSFDLTRGKVNTTVMDDARRLLELIMLRRTKTSPGVDLNLPPKEEVLLYVPLTPMQRFWYTRLLTKADSRLVDELFQDVKGKEVNALKAEAEEDAALAKLQSMHPSQEGSNEWHESKEIIRQALEEEQSTIATNKSAWRKLMNLVMQLRKCCNHPYLLPNAAPVPYLVGEHVVLASGKFVVLRKILQDLIVEKRKKVLIFSGFTGMLDCTEDLLALIGGNGSDFRYLRLDGQTGRARRNLAIRMFNDRSSEYKTMLISTRAGGLGINLASATDVIFLDEDWNPQIMLQAEARAHRIGQTQPVTVYKLCTQGTVEEQMMGRIRKKLYLSAKITESMQNNYSTPTKSGRGKKASSEGVSDDVPQLGTTQLMSLVRRGAQTLSHPEIDATEMLSWDLPTILEKCRDKPSDPHMSEQSASSSSDSDEKKWLSVMEKVECAVFDGRKYQKQLPADDRILSSEITRADRRKDKNTTVMVDGFAINKESMRCADWEAVPTMAGKDPRLAEPKREKKPEMVNQEYCQMCWNGGTIYCCARCPRSYHQNCLPKAFEAKIKAFGSTFCPQHSCFDCEKSTSDAGNLIYRCRWCEKGFCEDCLDFDRADLIGETLPEYEALGFTKPENHAFYIRCHQCRELHKDPAARAVVEQQDAFFRAQYASTHEQSQLLAGITAAAAAVPAYTPSDSEEPPSRAESMTEATTVDGSSVSTPRGSEVGLPSRKRKADVGIVDGKRFRLKLNMPNLMG</sequence>
<dbReference type="GeneID" id="19897477"/>
<evidence type="ECO:0000259" key="9">
    <source>
        <dbReference type="PROSITE" id="PS51194"/>
    </source>
</evidence>
<dbReference type="eggNOG" id="KOG0385">
    <property type="taxonomic scope" value="Eukaryota"/>
</dbReference>
<dbReference type="PROSITE" id="PS51192">
    <property type="entry name" value="HELICASE_ATP_BIND_1"/>
    <property type="match status" value="1"/>
</dbReference>
<evidence type="ECO:0000256" key="5">
    <source>
        <dbReference type="ARBA" id="ARBA00022833"/>
    </source>
</evidence>
<dbReference type="AlphaFoldDB" id="R7YH21"/>
<dbReference type="SMART" id="SM00490">
    <property type="entry name" value="HELICc"/>
    <property type="match status" value="1"/>
</dbReference>
<dbReference type="InterPro" id="IPR011011">
    <property type="entry name" value="Znf_FYVE_PHD"/>
</dbReference>
<dbReference type="PROSITE" id="PS51194">
    <property type="entry name" value="HELICASE_CTER"/>
    <property type="match status" value="1"/>
</dbReference>
<feature type="domain" description="Helicase ATP-binding" evidence="8">
    <location>
        <begin position="253"/>
        <end position="455"/>
    </location>
</feature>
<dbReference type="CDD" id="cd18793">
    <property type="entry name" value="SF2_C_SNF"/>
    <property type="match status" value="1"/>
</dbReference>
<dbReference type="SUPFAM" id="SSF52540">
    <property type="entry name" value="P-loop containing nucleoside triphosphate hydrolases"/>
    <property type="match status" value="2"/>
</dbReference>
<feature type="compositionally biased region" description="Polar residues" evidence="7">
    <location>
        <begin position="116"/>
        <end position="127"/>
    </location>
</feature>
<evidence type="ECO:0008006" key="12">
    <source>
        <dbReference type="Google" id="ProtNLM"/>
    </source>
</evidence>
<dbReference type="OrthoDB" id="448448at2759"/>
<proteinExistence type="predicted"/>
<dbReference type="SMART" id="SM00487">
    <property type="entry name" value="DEXDc"/>
    <property type="match status" value="1"/>
</dbReference>
<feature type="region of interest" description="Disordered" evidence="7">
    <location>
        <begin position="1"/>
        <end position="147"/>
    </location>
</feature>
<dbReference type="InterPro" id="IPR001965">
    <property type="entry name" value="Znf_PHD"/>
</dbReference>
<feature type="region of interest" description="Disordered" evidence="7">
    <location>
        <begin position="867"/>
        <end position="889"/>
    </location>
</feature>
<evidence type="ECO:0000256" key="4">
    <source>
        <dbReference type="ARBA" id="ARBA00022801"/>
    </source>
</evidence>
<dbReference type="InterPro" id="IPR049730">
    <property type="entry name" value="SNF2/RAD54-like_C"/>
</dbReference>
<dbReference type="RefSeq" id="XP_007776273.1">
    <property type="nucleotide sequence ID" value="XM_007778083.1"/>
</dbReference>
<keyword evidence="6" id="KW-0067">ATP-binding</keyword>
<dbReference type="Pfam" id="PF00271">
    <property type="entry name" value="Helicase_C"/>
    <property type="match status" value="1"/>
</dbReference>
<feature type="domain" description="Helicase C-terminal" evidence="9">
    <location>
        <begin position="651"/>
        <end position="813"/>
    </location>
</feature>
<dbReference type="PANTHER" id="PTHR10799">
    <property type="entry name" value="SNF2/RAD54 HELICASE FAMILY"/>
    <property type="match status" value="1"/>
</dbReference>
<dbReference type="Gene3D" id="3.30.40.10">
    <property type="entry name" value="Zinc/RING finger domain, C3HC4 (zinc finger)"/>
    <property type="match status" value="1"/>
</dbReference>
<evidence type="ECO:0000256" key="2">
    <source>
        <dbReference type="ARBA" id="ARBA00022741"/>
    </source>
</evidence>
<keyword evidence="3" id="KW-0863">Zinc-finger</keyword>
<keyword evidence="11" id="KW-1185">Reference proteome</keyword>
<dbReference type="GO" id="GO:0008270">
    <property type="term" value="F:zinc ion binding"/>
    <property type="evidence" value="ECO:0007669"/>
    <property type="project" value="UniProtKB-KW"/>
</dbReference>
<organism evidence="10 11">
    <name type="scientific">Coniosporium apollinis (strain CBS 100218)</name>
    <name type="common">Rock-inhabiting black yeast</name>
    <dbReference type="NCBI Taxonomy" id="1168221"/>
    <lineage>
        <taxon>Eukaryota</taxon>
        <taxon>Fungi</taxon>
        <taxon>Dikarya</taxon>
        <taxon>Ascomycota</taxon>
        <taxon>Pezizomycotina</taxon>
        <taxon>Dothideomycetes</taxon>
        <taxon>Dothideomycetes incertae sedis</taxon>
        <taxon>Coniosporium</taxon>
    </lineage>
</organism>
<feature type="compositionally biased region" description="Polar residues" evidence="7">
    <location>
        <begin position="1156"/>
        <end position="1170"/>
    </location>
</feature>
<gene>
    <name evidence="10" type="ORF">W97_00166</name>
</gene>
<dbReference type="InterPro" id="IPR013083">
    <property type="entry name" value="Znf_RING/FYVE/PHD"/>
</dbReference>
<dbReference type="SUPFAM" id="SSF57903">
    <property type="entry name" value="FYVE/PHD zinc finger"/>
    <property type="match status" value="1"/>
</dbReference>
<accession>R7YH21</accession>
<dbReference type="CDD" id="cd15566">
    <property type="entry name" value="PHD3_NSD"/>
    <property type="match status" value="1"/>
</dbReference>
<dbReference type="HOGENOM" id="CLU_000315_32_0_1"/>
<evidence type="ECO:0000313" key="11">
    <source>
        <dbReference type="Proteomes" id="UP000016924"/>
    </source>
</evidence>
<dbReference type="GO" id="GO:0016787">
    <property type="term" value="F:hydrolase activity"/>
    <property type="evidence" value="ECO:0007669"/>
    <property type="project" value="UniProtKB-KW"/>
</dbReference>
<dbReference type="SMART" id="SM00249">
    <property type="entry name" value="PHD"/>
    <property type="match status" value="1"/>
</dbReference>
<dbReference type="CDD" id="cd17919">
    <property type="entry name" value="DEXHc_Snf"/>
    <property type="match status" value="1"/>
</dbReference>
<evidence type="ECO:0000313" key="10">
    <source>
        <dbReference type="EMBL" id="EON60956.1"/>
    </source>
</evidence>